<organism evidence="1 2">
    <name type="scientific">Auriscalpium vulgare</name>
    <dbReference type="NCBI Taxonomy" id="40419"/>
    <lineage>
        <taxon>Eukaryota</taxon>
        <taxon>Fungi</taxon>
        <taxon>Dikarya</taxon>
        <taxon>Basidiomycota</taxon>
        <taxon>Agaricomycotina</taxon>
        <taxon>Agaricomycetes</taxon>
        <taxon>Russulales</taxon>
        <taxon>Auriscalpiaceae</taxon>
        <taxon>Auriscalpium</taxon>
    </lineage>
</organism>
<reference evidence="1" key="1">
    <citation type="submission" date="2021-02" db="EMBL/GenBank/DDBJ databases">
        <authorList>
            <consortium name="DOE Joint Genome Institute"/>
            <person name="Ahrendt S."/>
            <person name="Looney B.P."/>
            <person name="Miyauchi S."/>
            <person name="Morin E."/>
            <person name="Drula E."/>
            <person name="Courty P.E."/>
            <person name="Chicoki N."/>
            <person name="Fauchery L."/>
            <person name="Kohler A."/>
            <person name="Kuo A."/>
            <person name="Labutti K."/>
            <person name="Pangilinan J."/>
            <person name="Lipzen A."/>
            <person name="Riley R."/>
            <person name="Andreopoulos W."/>
            <person name="He G."/>
            <person name="Johnson J."/>
            <person name="Barry K.W."/>
            <person name="Grigoriev I.V."/>
            <person name="Nagy L."/>
            <person name="Hibbett D."/>
            <person name="Henrissat B."/>
            <person name="Matheny P.B."/>
            <person name="Labbe J."/>
            <person name="Martin F."/>
        </authorList>
    </citation>
    <scope>NUCLEOTIDE SEQUENCE</scope>
    <source>
        <strain evidence="1">FP105234-sp</strain>
    </source>
</reference>
<evidence type="ECO:0000313" key="2">
    <source>
        <dbReference type="Proteomes" id="UP000814033"/>
    </source>
</evidence>
<gene>
    <name evidence="1" type="ORF">FA95DRAFT_761738</name>
</gene>
<sequence>MDTYQYIPSSHARVGLPQRPTHSGTIWTSGRVIALMIRAQARQAPNLDLPSQGRMAHAATGHMHAACRRPRRHPRPADLSILRMCPRRPAWPRAFSPPRRHPPRRPGPLRIGISLAEPRTALPPPRAPATSGVHAGGPLLPFSIDDAPVSHLLFGAMPSRPRFDFPVSDLAPARPCREAPQLIVQHTSTTRCAHPHAPRACAHPGIARADYATAGLGAGI</sequence>
<comment type="caution">
    <text evidence="1">The sequence shown here is derived from an EMBL/GenBank/DDBJ whole genome shotgun (WGS) entry which is preliminary data.</text>
</comment>
<name>A0ACB8S1U8_9AGAM</name>
<protein>
    <submittedName>
        <fullName evidence="1">Uncharacterized protein</fullName>
    </submittedName>
</protein>
<dbReference type="Proteomes" id="UP000814033">
    <property type="component" value="Unassembled WGS sequence"/>
</dbReference>
<keyword evidence="2" id="KW-1185">Reference proteome</keyword>
<dbReference type="EMBL" id="MU275867">
    <property type="protein sequence ID" value="KAI0049960.1"/>
    <property type="molecule type" value="Genomic_DNA"/>
</dbReference>
<accession>A0ACB8S1U8</accession>
<evidence type="ECO:0000313" key="1">
    <source>
        <dbReference type="EMBL" id="KAI0049960.1"/>
    </source>
</evidence>
<proteinExistence type="predicted"/>
<reference evidence="1" key="2">
    <citation type="journal article" date="2022" name="New Phytol.">
        <title>Evolutionary transition to the ectomycorrhizal habit in the genomes of a hyperdiverse lineage of mushroom-forming fungi.</title>
        <authorList>
            <person name="Looney B."/>
            <person name="Miyauchi S."/>
            <person name="Morin E."/>
            <person name="Drula E."/>
            <person name="Courty P.E."/>
            <person name="Kohler A."/>
            <person name="Kuo A."/>
            <person name="LaButti K."/>
            <person name="Pangilinan J."/>
            <person name="Lipzen A."/>
            <person name="Riley R."/>
            <person name="Andreopoulos W."/>
            <person name="He G."/>
            <person name="Johnson J."/>
            <person name="Nolan M."/>
            <person name="Tritt A."/>
            <person name="Barry K.W."/>
            <person name="Grigoriev I.V."/>
            <person name="Nagy L.G."/>
            <person name="Hibbett D."/>
            <person name="Henrissat B."/>
            <person name="Matheny P.B."/>
            <person name="Labbe J."/>
            <person name="Martin F.M."/>
        </authorList>
    </citation>
    <scope>NUCLEOTIDE SEQUENCE</scope>
    <source>
        <strain evidence="1">FP105234-sp</strain>
    </source>
</reference>